<evidence type="ECO:0000256" key="1">
    <source>
        <dbReference type="ARBA" id="ARBA00001946"/>
    </source>
</evidence>
<dbReference type="InterPro" id="IPR008949">
    <property type="entry name" value="Isoprenoid_synthase_dom_sf"/>
</dbReference>
<dbReference type="PROSITE" id="PS00723">
    <property type="entry name" value="POLYPRENYL_SYNTHASE_1"/>
    <property type="match status" value="1"/>
</dbReference>
<dbReference type="STRING" id="889378.Spiaf_0081"/>
<dbReference type="PANTHER" id="PTHR12001:SF69">
    <property type="entry name" value="ALL TRANS-POLYPRENYL-DIPHOSPHATE SYNTHASE PDSS1"/>
    <property type="match status" value="1"/>
</dbReference>
<dbReference type="AlphaFoldDB" id="H9UF97"/>
<evidence type="ECO:0000313" key="8">
    <source>
        <dbReference type="Proteomes" id="UP000007383"/>
    </source>
</evidence>
<keyword evidence="3 6" id="KW-0808">Transferase</keyword>
<accession>H9UF97</accession>
<dbReference type="GO" id="GO:0004659">
    <property type="term" value="F:prenyltransferase activity"/>
    <property type="evidence" value="ECO:0007669"/>
    <property type="project" value="InterPro"/>
</dbReference>
<dbReference type="PATRIC" id="fig|889378.3.peg.84"/>
<dbReference type="EMBL" id="CP003282">
    <property type="protein sequence ID" value="AFG36190.1"/>
    <property type="molecule type" value="Genomic_DNA"/>
</dbReference>
<dbReference type="SFLD" id="SFLDS00005">
    <property type="entry name" value="Isoprenoid_Synthase_Type_I"/>
    <property type="match status" value="1"/>
</dbReference>
<organism evidence="7 8">
    <name type="scientific">Spirochaeta africana (strain ATCC 700263 / DSM 8902 / Z-7692)</name>
    <dbReference type="NCBI Taxonomy" id="889378"/>
    <lineage>
        <taxon>Bacteria</taxon>
        <taxon>Pseudomonadati</taxon>
        <taxon>Spirochaetota</taxon>
        <taxon>Spirochaetia</taxon>
        <taxon>Spirochaetales</taxon>
        <taxon>Spirochaetaceae</taxon>
        <taxon>Spirochaeta</taxon>
    </lineage>
</organism>
<comment type="cofactor">
    <cofactor evidence="1">
        <name>Mg(2+)</name>
        <dbReference type="ChEBI" id="CHEBI:18420"/>
    </cofactor>
</comment>
<evidence type="ECO:0000256" key="4">
    <source>
        <dbReference type="ARBA" id="ARBA00022723"/>
    </source>
</evidence>
<reference evidence="8" key="1">
    <citation type="journal article" date="2013" name="Stand. Genomic Sci.">
        <title>Complete genome sequence of the halophilic bacterium Spirochaeta africana type strain (Z-7692(T)) from the alkaline Lake Magadi in the East African Rift.</title>
        <authorList>
            <person name="Liolos K."/>
            <person name="Abt B."/>
            <person name="Scheuner C."/>
            <person name="Teshima H."/>
            <person name="Held B."/>
            <person name="Lapidus A."/>
            <person name="Nolan M."/>
            <person name="Lucas S."/>
            <person name="Deshpande S."/>
            <person name="Cheng J.F."/>
            <person name="Tapia R."/>
            <person name="Goodwin L.A."/>
            <person name="Pitluck S."/>
            <person name="Pagani I."/>
            <person name="Ivanova N."/>
            <person name="Mavromatis K."/>
            <person name="Mikhailova N."/>
            <person name="Huntemann M."/>
            <person name="Pati A."/>
            <person name="Chen A."/>
            <person name="Palaniappan K."/>
            <person name="Land M."/>
            <person name="Rohde M."/>
            <person name="Tindall B.J."/>
            <person name="Detter J.C."/>
            <person name="Goker M."/>
            <person name="Bristow J."/>
            <person name="Eisen J.A."/>
            <person name="Markowitz V."/>
            <person name="Hugenholtz P."/>
            <person name="Woyke T."/>
            <person name="Klenk H.P."/>
            <person name="Kyrpides N.C."/>
        </authorList>
    </citation>
    <scope>NUCLEOTIDE SEQUENCE</scope>
    <source>
        <strain evidence="8">ATCC 700263 / DSM 8902 / Z-7692</strain>
    </source>
</reference>
<sequence>MHNFWSEEPSLADDLRRTHAAMRELVVGDSTRLAAAVQSLLENQGKMLRPALVLMAARFGSPEADPVRGLRGHLRGMSRRRFPVRRSRGESCSDAGQELPGRFYRLAAAIELLHVATLVHDDIIDEAETRRGKPALHMELGSRQAVLIGDLLFASSFETLIRDGGFATMQGAAGAVRNLSRGAISEVEDHRIPTRREYLQRIYGKTAVLFMTALQIGASEAHVPPRVAAGLVRVGYNLGMGFQIIDDILDLTGDPARLGKPRDTDLLEGVYTLPLVYAARSQTPEAQDLLQLVRQAGPEPHFSTGERDRIRTIAIETGGVREAQRDAMRYTERAVREIGRLPEVPERDCLRRMVERLLERDY</sequence>
<dbReference type="HOGENOM" id="CLU_014015_2_1_12"/>
<keyword evidence="8" id="KW-1185">Reference proteome</keyword>
<evidence type="ECO:0000256" key="2">
    <source>
        <dbReference type="ARBA" id="ARBA00006706"/>
    </source>
</evidence>
<dbReference type="KEGG" id="sfc:Spiaf_0081"/>
<gene>
    <name evidence="7" type="ordered locus">Spiaf_0081</name>
</gene>
<keyword evidence="4" id="KW-0479">Metal-binding</keyword>
<evidence type="ECO:0000256" key="5">
    <source>
        <dbReference type="ARBA" id="ARBA00022842"/>
    </source>
</evidence>
<name>H9UF97_SPIAZ</name>
<dbReference type="Proteomes" id="UP000007383">
    <property type="component" value="Chromosome"/>
</dbReference>
<evidence type="ECO:0000256" key="3">
    <source>
        <dbReference type="ARBA" id="ARBA00022679"/>
    </source>
</evidence>
<protein>
    <submittedName>
        <fullName evidence="7">Geranylgeranyl pyrophosphate synthase</fullName>
    </submittedName>
</protein>
<proteinExistence type="inferred from homology"/>
<evidence type="ECO:0000256" key="6">
    <source>
        <dbReference type="RuleBase" id="RU004466"/>
    </source>
</evidence>
<dbReference type="eggNOG" id="COG0142">
    <property type="taxonomic scope" value="Bacteria"/>
</dbReference>
<dbReference type="InterPro" id="IPR033749">
    <property type="entry name" value="Polyprenyl_synt_CS"/>
</dbReference>
<dbReference type="Pfam" id="PF00348">
    <property type="entry name" value="polyprenyl_synt"/>
    <property type="match status" value="1"/>
</dbReference>
<dbReference type="PROSITE" id="PS00444">
    <property type="entry name" value="POLYPRENYL_SYNTHASE_2"/>
    <property type="match status" value="1"/>
</dbReference>
<keyword evidence="5" id="KW-0460">Magnesium</keyword>
<dbReference type="Gene3D" id="1.10.600.10">
    <property type="entry name" value="Farnesyl Diphosphate Synthase"/>
    <property type="match status" value="1"/>
</dbReference>
<dbReference type="RefSeq" id="WP_014454188.1">
    <property type="nucleotide sequence ID" value="NC_017098.1"/>
</dbReference>
<dbReference type="GO" id="GO:0008299">
    <property type="term" value="P:isoprenoid biosynthetic process"/>
    <property type="evidence" value="ECO:0007669"/>
    <property type="project" value="InterPro"/>
</dbReference>
<dbReference type="OrthoDB" id="9805316at2"/>
<dbReference type="SUPFAM" id="SSF48576">
    <property type="entry name" value="Terpenoid synthases"/>
    <property type="match status" value="1"/>
</dbReference>
<comment type="similarity">
    <text evidence="2 6">Belongs to the FPP/GGPP synthase family.</text>
</comment>
<dbReference type="PANTHER" id="PTHR12001">
    <property type="entry name" value="GERANYLGERANYL PYROPHOSPHATE SYNTHASE"/>
    <property type="match status" value="1"/>
</dbReference>
<dbReference type="CDD" id="cd00685">
    <property type="entry name" value="Trans_IPPS_HT"/>
    <property type="match status" value="1"/>
</dbReference>
<dbReference type="GO" id="GO:0046872">
    <property type="term" value="F:metal ion binding"/>
    <property type="evidence" value="ECO:0007669"/>
    <property type="project" value="UniProtKB-KW"/>
</dbReference>
<evidence type="ECO:0000313" key="7">
    <source>
        <dbReference type="EMBL" id="AFG36190.1"/>
    </source>
</evidence>
<dbReference type="InterPro" id="IPR000092">
    <property type="entry name" value="Polyprenyl_synt"/>
</dbReference>